<dbReference type="SUPFAM" id="SSF50249">
    <property type="entry name" value="Nucleic acid-binding proteins"/>
    <property type="match status" value="1"/>
</dbReference>
<dbReference type="GeneID" id="36951577"/>
<dbReference type="InterPro" id="IPR005706">
    <property type="entry name" value="Ribosomal_uS2_bac/mit/plastid"/>
</dbReference>
<dbReference type="SUPFAM" id="SSF52313">
    <property type="entry name" value="Ribosomal protein S2"/>
    <property type="match status" value="2"/>
</dbReference>
<keyword evidence="7" id="KW-0150">Chloroplast</keyword>
<dbReference type="NCBIfam" id="TIGR01011">
    <property type="entry name" value="rpsB_bact"/>
    <property type="match status" value="1"/>
</dbReference>
<dbReference type="EMBL" id="MF276977">
    <property type="protein sequence ID" value="AWI68105.1"/>
    <property type="molecule type" value="Genomic_DNA"/>
</dbReference>
<dbReference type="PROSITE" id="PS50926">
    <property type="entry name" value="TRAM"/>
    <property type="match status" value="1"/>
</dbReference>
<evidence type="ECO:0000256" key="3">
    <source>
        <dbReference type="HAMAP-Rule" id="MF_00291"/>
    </source>
</evidence>
<proteinExistence type="inferred from homology"/>
<dbReference type="Pfam" id="PF00318">
    <property type="entry name" value="Ribosomal_S2"/>
    <property type="match status" value="2"/>
</dbReference>
<keyword evidence="7" id="KW-0934">Plastid</keyword>
<feature type="region of interest" description="Disordered" evidence="5">
    <location>
        <begin position="84"/>
        <end position="103"/>
    </location>
</feature>
<keyword evidence="3" id="KW-0687">Ribonucleoprotein</keyword>
<dbReference type="GO" id="GO:0006412">
    <property type="term" value="P:translation"/>
    <property type="evidence" value="ECO:0007669"/>
    <property type="project" value="UniProtKB-UniRule"/>
</dbReference>
<feature type="compositionally biased region" description="Polar residues" evidence="5">
    <location>
        <begin position="85"/>
        <end position="103"/>
    </location>
</feature>
<evidence type="ECO:0000256" key="2">
    <source>
        <dbReference type="ARBA" id="ARBA00006242"/>
    </source>
</evidence>
<dbReference type="Gene3D" id="2.40.50.140">
    <property type="entry name" value="Nucleic acid-binding proteins"/>
    <property type="match status" value="2"/>
</dbReference>
<comment type="similarity">
    <text evidence="2 3">Belongs to the universal ribosomal protein uS2 family.</text>
</comment>
<geneLocation type="chloroplast" evidence="7"/>
<dbReference type="GO" id="GO:0009507">
    <property type="term" value="C:chloroplast"/>
    <property type="evidence" value="ECO:0007669"/>
    <property type="project" value="UniProtKB-SubCell"/>
</dbReference>
<keyword evidence="3 7" id="KW-0689">Ribosomal protein</keyword>
<dbReference type="InterPro" id="IPR002792">
    <property type="entry name" value="TRAM_dom"/>
</dbReference>
<evidence type="ECO:0000256" key="1">
    <source>
        <dbReference type="ARBA" id="ARBA00004229"/>
    </source>
</evidence>
<feature type="compositionally biased region" description="Polar residues" evidence="5">
    <location>
        <begin position="1"/>
        <end position="21"/>
    </location>
</feature>
<evidence type="ECO:0000256" key="4">
    <source>
        <dbReference type="SAM" id="Coils"/>
    </source>
</evidence>
<dbReference type="GO" id="GO:0003735">
    <property type="term" value="F:structural constituent of ribosome"/>
    <property type="evidence" value="ECO:0007669"/>
    <property type="project" value="InterPro"/>
</dbReference>
<accession>A0A2U8GHD0</accession>
<reference evidence="7" key="1">
    <citation type="journal article" date="2018" name="Am. J. Bot.">
        <title>Organellar phylogenomics inform systematics in the green algal family Hydrodictyaceae (Chlorophyceae) and provide clues to the complex evolutionary history of plastid genomes in the green algal tree of life.</title>
        <authorList>
            <person name="McManus H.A."/>
            <person name="Fucikova K."/>
            <person name="Lewis P.O."/>
            <person name="Lewis L.A."/>
            <person name="Karol K.G."/>
        </authorList>
    </citation>
    <scope>NUCLEOTIDE SEQUENCE</scope>
</reference>
<keyword evidence="4" id="KW-0175">Coiled coil</keyword>
<dbReference type="CDD" id="cd01425">
    <property type="entry name" value="RPS2"/>
    <property type="match status" value="1"/>
</dbReference>
<dbReference type="InterPro" id="IPR023591">
    <property type="entry name" value="Ribosomal_uS2_flav_dom_sf"/>
</dbReference>
<evidence type="ECO:0000256" key="5">
    <source>
        <dbReference type="SAM" id="MobiDB-lite"/>
    </source>
</evidence>
<evidence type="ECO:0000259" key="6">
    <source>
        <dbReference type="PROSITE" id="PS50926"/>
    </source>
</evidence>
<dbReference type="InterPro" id="IPR001865">
    <property type="entry name" value="Ribosomal_uS2"/>
</dbReference>
<comment type="subcellular location">
    <subcellularLocation>
        <location evidence="1 3">Plastid</location>
        <location evidence="1 3">Chloroplast</location>
    </subcellularLocation>
</comment>
<dbReference type="PANTHER" id="PTHR12534:SF0">
    <property type="entry name" value="SMALL RIBOSOMAL SUBUNIT PROTEIN US2M"/>
    <property type="match status" value="1"/>
</dbReference>
<dbReference type="HAMAP" id="MF_00291_B">
    <property type="entry name" value="Ribosomal_uS2_B"/>
    <property type="match status" value="1"/>
</dbReference>
<dbReference type="GO" id="GO:0005763">
    <property type="term" value="C:mitochondrial small ribosomal subunit"/>
    <property type="evidence" value="ECO:0007669"/>
    <property type="project" value="TreeGrafter"/>
</dbReference>
<evidence type="ECO:0000313" key="7">
    <source>
        <dbReference type="EMBL" id="AWI68105.1"/>
    </source>
</evidence>
<dbReference type="InterPro" id="IPR012340">
    <property type="entry name" value="NA-bd_OB-fold"/>
</dbReference>
<dbReference type="AlphaFoldDB" id="A0A2U8GHD0"/>
<feature type="region of interest" description="Disordered" evidence="5">
    <location>
        <begin position="1"/>
        <end position="29"/>
    </location>
</feature>
<feature type="domain" description="TRAM" evidence="6">
    <location>
        <begin position="129"/>
        <end position="188"/>
    </location>
</feature>
<dbReference type="Gene3D" id="1.10.287.610">
    <property type="entry name" value="Helix hairpin bin"/>
    <property type="match status" value="1"/>
</dbReference>
<dbReference type="RefSeq" id="YP_009491927.1">
    <property type="nucleotide sequence ID" value="NC_037919.1"/>
</dbReference>
<dbReference type="PANTHER" id="PTHR12534">
    <property type="entry name" value="30S RIBOSOMAL PROTEIN S2 PROKARYOTIC AND ORGANELLAR"/>
    <property type="match status" value="1"/>
</dbReference>
<dbReference type="Pfam" id="PF01938">
    <property type="entry name" value="TRAM"/>
    <property type="match status" value="1"/>
</dbReference>
<organism evidence="7">
    <name type="scientific">Pediastrum angulosum</name>
    <dbReference type="NCBI Taxonomy" id="271408"/>
    <lineage>
        <taxon>Eukaryota</taxon>
        <taxon>Viridiplantae</taxon>
        <taxon>Chlorophyta</taxon>
        <taxon>core chlorophytes</taxon>
        <taxon>Chlorophyceae</taxon>
        <taxon>CS clade</taxon>
        <taxon>Sphaeropleales</taxon>
        <taxon>Hydrodictyaceae</taxon>
        <taxon>Pediastrum</taxon>
    </lineage>
</organism>
<name>A0A2U8GHD0_9CHLO</name>
<dbReference type="Gene3D" id="3.40.50.10490">
    <property type="entry name" value="Glucose-6-phosphate isomerase like protein, domain 1"/>
    <property type="match status" value="2"/>
</dbReference>
<feature type="coiled-coil region" evidence="4">
    <location>
        <begin position="694"/>
        <end position="724"/>
    </location>
</feature>
<protein>
    <recommendedName>
        <fullName evidence="3">Small ribosomal subunit protein uS2c</fullName>
    </recommendedName>
</protein>
<sequence>MQTNYKQRSSGRANEYSNGSPRSAGEGKQSSKIKIGDFLSLKINALGPKKIGLVELNNGLTLLVPNTNLGDVVKVKLEKVFSRSAHPSKNQKTRVGSASQTAEAQNQPKYALGSVVQVLKKTNISTTTELEIGKILDLTIKRKGPKNSGLVPISDSFTIIVPNTKVGDAVKVEITKIKPTYAFGKVISSPHFGFANSEDANKNTLNTLGISRSALNAKTYKLTKNKTYNILIPSNAKSVANFFIFKLNGNLLFVKKSLGIQFGDSAKILIIKTREKFAIAKILKLNPISNFKKDLIVKNEIKKMIESGIHYGERAIRCNANMRSYIWLRKKGRNKNRPFLKRGRHVINLLKTRLCLKKAFIQLAKYAYLGQTFLFVGTKKPAASLIARTAVLSQTAFFVNSRWLGGMLTNWKTILKSISQIRPILKEKQKVIHNLLEKRQKIKERLFNKVNMLRKKSRKLMIKGKKLIQQLQKNPNYFIEKSQQLMKLKRLFLIQSKNLIENYSNIFIKQEKILNVTKALKDKENQLMQQKIYLKNVMQNDKNTFVSFKKLFLIGQELMKLKQQTNQSGNVLWAVSYEKFNQILSQSEENSVSSLGEAGQSENANKTNSIVPSPSTEILYKILSTMKIKFDPLEMSYNKISNKQMNKSKSTNTPGARKNLIISKLLDKFTLYLPFIKNYMNLLIQRLQNCNFIYEKFNQDLQQIREKLNEFSKLTNNIQKVTNNIQSQFLQQIFLFNKLNQKLRLLSSEQRLLKFLPKLRFLPTTKNKMYERVELLMKKFVDPRMNYPMDQIYDQKLRLTSKKIAATRKQKWQRLEKYFGGVTQMSKMSKAQISNNVAIIVGQQEEMNAVRECKKLGIKMFTIIDTNCNPKLSDHIIPANDDSRTSIQYILGQMLTYIRFAQKLRRKVALKKSLLFL</sequence>
<gene>
    <name evidence="3 7" type="primary">rps2</name>
</gene>